<feature type="compositionally biased region" description="Low complexity" evidence="12">
    <location>
        <begin position="79"/>
        <end position="100"/>
    </location>
</feature>
<dbReference type="SMART" id="SM00965">
    <property type="entry name" value="STN"/>
    <property type="match status" value="1"/>
</dbReference>
<evidence type="ECO:0000256" key="3">
    <source>
        <dbReference type="ARBA" id="ARBA00014124"/>
    </source>
</evidence>
<comment type="function">
    <text evidence="9">Required for type IV pilus biogenesis and competence. Could function as a pore for exit of the pilus but also as a channel for entry of heme and antimicrobial agents and uptake of transforming DNA.</text>
</comment>
<dbReference type="InterPro" id="IPR004846">
    <property type="entry name" value="T2SS/T3SS_dom"/>
</dbReference>
<evidence type="ECO:0000256" key="11">
    <source>
        <dbReference type="RuleBase" id="RU004004"/>
    </source>
</evidence>
<dbReference type="Gene3D" id="3.30.1370.120">
    <property type="match status" value="1"/>
</dbReference>
<feature type="signal peptide" evidence="13">
    <location>
        <begin position="1"/>
        <end position="31"/>
    </location>
</feature>
<dbReference type="InterPro" id="IPR051808">
    <property type="entry name" value="Type_IV_pilus_biogenesis"/>
</dbReference>
<dbReference type="Pfam" id="PF00263">
    <property type="entry name" value="Secretin"/>
    <property type="match status" value="1"/>
</dbReference>
<dbReference type="InterPro" id="IPR013355">
    <property type="entry name" value="Pilus_4_PilQ"/>
</dbReference>
<evidence type="ECO:0000256" key="2">
    <source>
        <dbReference type="ARBA" id="ARBA00006304"/>
    </source>
</evidence>
<evidence type="ECO:0000313" key="15">
    <source>
        <dbReference type="EMBL" id="CBW74599.1"/>
    </source>
</evidence>
<dbReference type="InterPro" id="IPR038591">
    <property type="entry name" value="NolW-like_sf"/>
</dbReference>
<evidence type="ECO:0000313" key="16">
    <source>
        <dbReference type="Proteomes" id="UP000007437"/>
    </source>
</evidence>
<dbReference type="InterPro" id="IPR004845">
    <property type="entry name" value="T2SS_GspD_CS"/>
</dbReference>
<comment type="subcellular location">
    <subcellularLocation>
        <location evidence="1 11">Cell outer membrane</location>
    </subcellularLocation>
</comment>
<dbReference type="PANTHER" id="PTHR30604">
    <property type="entry name" value="PROTEIN TRANSPORT PROTEIN HOFQ"/>
    <property type="match status" value="1"/>
</dbReference>
<dbReference type="Proteomes" id="UP000007437">
    <property type="component" value="Chromosome"/>
</dbReference>
<feature type="region of interest" description="Disordered" evidence="12">
    <location>
        <begin position="334"/>
        <end position="353"/>
    </location>
</feature>
<evidence type="ECO:0000256" key="4">
    <source>
        <dbReference type="ARBA" id="ARBA00022448"/>
    </source>
</evidence>
<evidence type="ECO:0000256" key="10">
    <source>
        <dbReference type="ARBA" id="ARBA00025897"/>
    </source>
</evidence>
<dbReference type="GO" id="GO:0030420">
    <property type="term" value="P:establishment of competence for transformation"/>
    <property type="evidence" value="ECO:0007669"/>
    <property type="project" value="UniProtKB-KW"/>
</dbReference>
<dbReference type="InterPro" id="IPR001775">
    <property type="entry name" value="GspD/PilQ"/>
</dbReference>
<protein>
    <recommendedName>
        <fullName evidence="3">Type IV pilus biogenesis and competence protein PilQ</fullName>
    </recommendedName>
</protein>
<keyword evidence="5 13" id="KW-0732">Signal</keyword>
<feature type="compositionally biased region" description="Polar residues" evidence="12">
    <location>
        <begin position="340"/>
        <end position="352"/>
    </location>
</feature>
<dbReference type="Pfam" id="PF07660">
    <property type="entry name" value="STN"/>
    <property type="match status" value="1"/>
</dbReference>
<feature type="compositionally biased region" description="Basic and acidic residues" evidence="12">
    <location>
        <begin position="644"/>
        <end position="655"/>
    </location>
</feature>
<dbReference type="PROSITE" id="PS00875">
    <property type="entry name" value="T2SP_D"/>
    <property type="match status" value="1"/>
</dbReference>
<feature type="domain" description="Secretin/TonB short N-terminal" evidence="14">
    <location>
        <begin position="169"/>
        <end position="217"/>
    </location>
</feature>
<dbReference type="PANTHER" id="PTHR30604:SF1">
    <property type="entry name" value="DNA UTILIZATION PROTEIN HOFQ"/>
    <property type="match status" value="1"/>
</dbReference>
<reference evidence="15 16" key="1">
    <citation type="journal article" date="2011" name="J. Bacteriol.">
        <title>Complete genome sequence of Burkholderia rhizoxinica, an endosymbiont of Rhizopus microsporus.</title>
        <authorList>
            <person name="Lackner G."/>
            <person name="Moebius N."/>
            <person name="Partida-Martinez L."/>
            <person name="Hertweck C."/>
        </authorList>
    </citation>
    <scope>NUCLEOTIDE SEQUENCE [LARGE SCALE GENOMIC DNA]</scope>
    <source>
        <strain evidence="16">DSM 19002 / CIP 109453 / HKI 454</strain>
    </source>
</reference>
<dbReference type="STRING" id="882378.RBRH_02326"/>
<evidence type="ECO:0000256" key="8">
    <source>
        <dbReference type="ARBA" id="ARBA00023287"/>
    </source>
</evidence>
<dbReference type="InterPro" id="IPR011662">
    <property type="entry name" value="Secretin/TonB_short_N"/>
</dbReference>
<dbReference type="InterPro" id="IPR005644">
    <property type="entry name" value="NolW-like"/>
</dbReference>
<dbReference type="Gene3D" id="3.30.1370.130">
    <property type="match status" value="1"/>
</dbReference>
<evidence type="ECO:0000256" key="13">
    <source>
        <dbReference type="SAM" id="SignalP"/>
    </source>
</evidence>
<sequence length="655" mass="68884">MSSVRFGNMRCVAARCFVTMLGIALVGLAGALADARASLATGRPVSHAMAEHDARMLQLPSAAMAAGAPAARLGLAPRLASTPTPTLTPTPGLTTPASGPIPAQTLLPAPKVSAWDGAGPSASPPAARSGSRSDANVHDGADAARPISLTFRDAELSTVLSAFAEFTGSNIIVSDKVRKKVSLHLVDVRWSHALAALLQAHGLEMERRGNVIWIAPAAEIAARERALLEVRAKRLQLEPLASRLFELHYQRAEDVRTMICASGSQRLLSSRGAANADSRTNQLFVTDVPGRLADIASLIQAIDRPTRQVLIEARIVEADDGFSRALGARVAMLKRDGGDSPTSSGEMASQGNTGAGLRGPMVDLLAAPLSGFAPASAGIGLLSASVSRLLDIELNALEMQGRGRVVSSPRVITADRFKAVVEQGAEVPYQTRTQRGSAVQFRRATLKLEVEPRITPRGHVILDLDIVKDSVGSETLHGPAIHTKRVQTSVEVENGGTVAIGGIYSQDDRQDEARVPILGDIPLIGALFRHRIRSDRHSELIILITPTVVTGLQATAPGARHQDLGGATPRPGGAEAGQRRLAEADPLQSAEVDPLQGAEADPSRGADAGPPQPAETGPLQPTEANSLQPSRWPAEADPSQSAEQDAHETEGQHEE</sequence>
<feature type="region of interest" description="Disordered" evidence="12">
    <location>
        <begin position="79"/>
        <end position="139"/>
    </location>
</feature>
<evidence type="ECO:0000256" key="6">
    <source>
        <dbReference type="ARBA" id="ARBA00023136"/>
    </source>
</evidence>
<dbReference type="GO" id="GO:0009306">
    <property type="term" value="P:protein secretion"/>
    <property type="evidence" value="ECO:0007669"/>
    <property type="project" value="InterPro"/>
</dbReference>
<name>E5APR7_MYCRK</name>
<dbReference type="Pfam" id="PF03958">
    <property type="entry name" value="Secretin_N"/>
    <property type="match status" value="1"/>
</dbReference>
<feature type="chain" id="PRO_5005673916" description="Type IV pilus biogenesis and competence protein PilQ" evidence="13">
    <location>
        <begin position="32"/>
        <end position="655"/>
    </location>
</feature>
<dbReference type="HOGENOM" id="CLU_006756_2_3_4"/>
<feature type="compositionally biased region" description="Low complexity" evidence="12">
    <location>
        <begin position="113"/>
        <end position="134"/>
    </location>
</feature>
<dbReference type="AlphaFoldDB" id="E5APR7"/>
<dbReference type="KEGG" id="brh:RBRH_02326"/>
<gene>
    <name evidence="15" type="ordered locus">RBRH_02326</name>
</gene>
<evidence type="ECO:0000256" key="12">
    <source>
        <dbReference type="SAM" id="MobiDB-lite"/>
    </source>
</evidence>
<comment type="subunit">
    <text evidence="10">Homododecamer. Tetramer of trimer.</text>
</comment>
<keyword evidence="6" id="KW-0472">Membrane</keyword>
<evidence type="ECO:0000256" key="7">
    <source>
        <dbReference type="ARBA" id="ARBA00023237"/>
    </source>
</evidence>
<proteinExistence type="inferred from homology"/>
<comment type="similarity">
    <text evidence="2">Belongs to the bacterial secretin family. PilQ subfamily.</text>
</comment>
<evidence type="ECO:0000259" key="14">
    <source>
        <dbReference type="SMART" id="SM00965"/>
    </source>
</evidence>
<keyword evidence="4 11" id="KW-0813">Transport</keyword>
<dbReference type="PRINTS" id="PR00811">
    <property type="entry name" value="BCTERIALGSPD"/>
</dbReference>
<feature type="region of interest" description="Disordered" evidence="12">
    <location>
        <begin position="558"/>
        <end position="655"/>
    </location>
</feature>
<accession>E5APR7</accession>
<evidence type="ECO:0000256" key="1">
    <source>
        <dbReference type="ARBA" id="ARBA00004442"/>
    </source>
</evidence>
<evidence type="ECO:0000256" key="9">
    <source>
        <dbReference type="ARBA" id="ARBA00024678"/>
    </source>
</evidence>
<keyword evidence="8" id="KW-0178">Competence</keyword>
<dbReference type="EMBL" id="FR687359">
    <property type="protein sequence ID" value="CBW74599.1"/>
    <property type="molecule type" value="Genomic_DNA"/>
</dbReference>
<organism evidence="15 16">
    <name type="scientific">Mycetohabitans rhizoxinica (strain DSM 19002 / CIP 109453 / HKI 454)</name>
    <name type="common">Paraburkholderia rhizoxinica</name>
    <dbReference type="NCBI Taxonomy" id="882378"/>
    <lineage>
        <taxon>Bacteria</taxon>
        <taxon>Pseudomonadati</taxon>
        <taxon>Pseudomonadota</taxon>
        <taxon>Betaproteobacteria</taxon>
        <taxon>Burkholderiales</taxon>
        <taxon>Burkholderiaceae</taxon>
        <taxon>Mycetohabitans</taxon>
    </lineage>
</organism>
<dbReference type="GO" id="GO:0009279">
    <property type="term" value="C:cell outer membrane"/>
    <property type="evidence" value="ECO:0007669"/>
    <property type="project" value="UniProtKB-SubCell"/>
</dbReference>
<evidence type="ECO:0000256" key="5">
    <source>
        <dbReference type="ARBA" id="ARBA00022729"/>
    </source>
</evidence>
<dbReference type="eggNOG" id="COG4796">
    <property type="taxonomic scope" value="Bacteria"/>
</dbReference>
<keyword evidence="7" id="KW-0998">Cell outer membrane</keyword>
<dbReference type="NCBIfam" id="TIGR02515">
    <property type="entry name" value="IV_pilus_PilQ"/>
    <property type="match status" value="1"/>
</dbReference>